<dbReference type="GO" id="GO:0000288">
    <property type="term" value="P:nuclear-transcribed mRNA catabolic process, deadenylation-dependent decay"/>
    <property type="evidence" value="ECO:0007669"/>
    <property type="project" value="TreeGrafter"/>
</dbReference>
<evidence type="ECO:0000256" key="5">
    <source>
        <dbReference type="ARBA" id="ARBA00022722"/>
    </source>
</evidence>
<evidence type="ECO:0000256" key="2">
    <source>
        <dbReference type="ARBA" id="ARBA00004305"/>
    </source>
</evidence>
<dbReference type="PANTHER" id="PTHR12121:SF37">
    <property type="entry name" value="2',5'-PHOSPHODIESTERASE 12"/>
    <property type="match status" value="1"/>
</dbReference>
<dbReference type="EMBL" id="OU893343">
    <property type="protein sequence ID" value="CAG9784488.1"/>
    <property type="molecule type" value="Genomic_DNA"/>
</dbReference>
<keyword evidence="6" id="KW-0479">Metal-binding</keyword>
<gene>
    <name evidence="16" type="ORF">DIATSA_LOCUS2581</name>
</gene>
<dbReference type="OrthoDB" id="412787at2759"/>
<feature type="domain" description="2',5'-phosphodiesterase 12-like N-terminal" evidence="15">
    <location>
        <begin position="140"/>
        <end position="241"/>
    </location>
</feature>
<evidence type="ECO:0000256" key="10">
    <source>
        <dbReference type="ARBA" id="ARBA00022946"/>
    </source>
</evidence>
<keyword evidence="10" id="KW-0809">Transit peptide</keyword>
<dbReference type="GO" id="GO:0005759">
    <property type="term" value="C:mitochondrial matrix"/>
    <property type="evidence" value="ECO:0007669"/>
    <property type="project" value="UniProtKB-SubCell"/>
</dbReference>
<evidence type="ECO:0000256" key="11">
    <source>
        <dbReference type="ARBA" id="ARBA00023128"/>
    </source>
</evidence>
<dbReference type="InterPro" id="IPR048821">
    <property type="entry name" value="PDE12-like_N"/>
</dbReference>
<evidence type="ECO:0000313" key="16">
    <source>
        <dbReference type="EMBL" id="CAG9784488.1"/>
    </source>
</evidence>
<keyword evidence="9" id="KW-0460">Magnesium</keyword>
<dbReference type="Pfam" id="PF21171">
    <property type="entry name" value="PDE12-like_N"/>
    <property type="match status" value="1"/>
</dbReference>
<dbReference type="GO" id="GO:0046872">
    <property type="term" value="F:metal ion binding"/>
    <property type="evidence" value="ECO:0007669"/>
    <property type="project" value="UniProtKB-KW"/>
</dbReference>
<proteinExistence type="predicted"/>
<evidence type="ECO:0000256" key="6">
    <source>
        <dbReference type="ARBA" id="ARBA00022723"/>
    </source>
</evidence>
<evidence type="ECO:0000259" key="14">
    <source>
        <dbReference type="Pfam" id="PF03372"/>
    </source>
</evidence>
<keyword evidence="17" id="KW-1185">Reference proteome</keyword>
<protein>
    <recommendedName>
        <fullName evidence="12">2',5'-phosphodiesterase 12</fullName>
    </recommendedName>
    <alternativeName>
        <fullName evidence="13">Mitochondrial deadenylase</fullName>
    </alternativeName>
</protein>
<dbReference type="GO" id="GO:0004535">
    <property type="term" value="F:poly(A)-specific ribonuclease activity"/>
    <property type="evidence" value="ECO:0007669"/>
    <property type="project" value="UniProtKB-ARBA"/>
</dbReference>
<evidence type="ECO:0000256" key="13">
    <source>
        <dbReference type="ARBA" id="ARBA00083541"/>
    </source>
</evidence>
<keyword evidence="7" id="KW-0378">Hydrolase</keyword>
<dbReference type="InterPro" id="IPR005135">
    <property type="entry name" value="Endo/exonuclease/phosphatase"/>
</dbReference>
<keyword evidence="5" id="KW-0540">Nuclease</keyword>
<dbReference type="Pfam" id="PF03372">
    <property type="entry name" value="Exo_endo_phos"/>
    <property type="match status" value="1"/>
</dbReference>
<dbReference type="Proteomes" id="UP001153714">
    <property type="component" value="Chromosome 12"/>
</dbReference>
<feature type="domain" description="Endonuclease/exonuclease/phosphatase" evidence="14">
    <location>
        <begin position="269"/>
        <end position="577"/>
    </location>
</feature>
<keyword evidence="8" id="KW-0269">Exonuclease</keyword>
<evidence type="ECO:0000259" key="15">
    <source>
        <dbReference type="Pfam" id="PF21171"/>
    </source>
</evidence>
<evidence type="ECO:0000256" key="12">
    <source>
        <dbReference type="ARBA" id="ARBA00072755"/>
    </source>
</evidence>
<comment type="subcellular location">
    <subcellularLocation>
        <location evidence="2">Mitochondrion matrix</location>
    </subcellularLocation>
</comment>
<evidence type="ECO:0000256" key="7">
    <source>
        <dbReference type="ARBA" id="ARBA00022801"/>
    </source>
</evidence>
<dbReference type="PANTHER" id="PTHR12121">
    <property type="entry name" value="CARBON CATABOLITE REPRESSOR PROTEIN 4"/>
    <property type="match status" value="1"/>
</dbReference>
<evidence type="ECO:0000256" key="9">
    <source>
        <dbReference type="ARBA" id="ARBA00022842"/>
    </source>
</evidence>
<evidence type="ECO:0000256" key="1">
    <source>
        <dbReference type="ARBA" id="ARBA00001946"/>
    </source>
</evidence>
<evidence type="ECO:0000313" key="17">
    <source>
        <dbReference type="Proteomes" id="UP001153714"/>
    </source>
</evidence>
<dbReference type="GO" id="GO:0006397">
    <property type="term" value="P:mRNA processing"/>
    <property type="evidence" value="ECO:0007669"/>
    <property type="project" value="UniProtKB-KW"/>
</dbReference>
<dbReference type="InterPro" id="IPR036691">
    <property type="entry name" value="Endo/exonu/phosph_ase_sf"/>
</dbReference>
<evidence type="ECO:0000256" key="4">
    <source>
        <dbReference type="ARBA" id="ARBA00022664"/>
    </source>
</evidence>
<dbReference type="InterPro" id="IPR050410">
    <property type="entry name" value="CCR4/nocturin_mRNA_transcr"/>
</dbReference>
<evidence type="ECO:0000256" key="3">
    <source>
        <dbReference type="ARBA" id="ARBA00022553"/>
    </source>
</evidence>
<organism evidence="16 17">
    <name type="scientific">Diatraea saccharalis</name>
    <name type="common">sugarcane borer</name>
    <dbReference type="NCBI Taxonomy" id="40085"/>
    <lineage>
        <taxon>Eukaryota</taxon>
        <taxon>Metazoa</taxon>
        <taxon>Ecdysozoa</taxon>
        <taxon>Arthropoda</taxon>
        <taxon>Hexapoda</taxon>
        <taxon>Insecta</taxon>
        <taxon>Pterygota</taxon>
        <taxon>Neoptera</taxon>
        <taxon>Endopterygota</taxon>
        <taxon>Lepidoptera</taxon>
        <taxon>Glossata</taxon>
        <taxon>Ditrysia</taxon>
        <taxon>Pyraloidea</taxon>
        <taxon>Crambidae</taxon>
        <taxon>Crambinae</taxon>
        <taxon>Diatraea</taxon>
    </lineage>
</organism>
<reference evidence="16" key="2">
    <citation type="submission" date="2022-10" db="EMBL/GenBank/DDBJ databases">
        <authorList>
            <consortium name="ENA_rothamsted_submissions"/>
            <consortium name="culmorum"/>
            <person name="King R."/>
        </authorList>
    </citation>
    <scope>NUCLEOTIDE SEQUENCE</scope>
</reference>
<dbReference type="FunFam" id="3.60.10.10:FF:000018">
    <property type="entry name" value="2',5'-phosphodiesterase 12"/>
    <property type="match status" value="1"/>
</dbReference>
<comment type="cofactor">
    <cofactor evidence="1">
        <name>Mg(2+)</name>
        <dbReference type="ChEBI" id="CHEBI:18420"/>
    </cofactor>
</comment>
<keyword evidence="3" id="KW-0597">Phosphoprotein</keyword>
<reference evidence="16" key="1">
    <citation type="submission" date="2021-12" db="EMBL/GenBank/DDBJ databases">
        <authorList>
            <person name="King R."/>
        </authorList>
    </citation>
    <scope>NUCLEOTIDE SEQUENCE</scope>
</reference>
<keyword evidence="4" id="KW-0507">mRNA processing</keyword>
<accession>A0A9N9QW04</accession>
<name>A0A9N9QW04_9NEOP</name>
<dbReference type="Gene3D" id="3.60.10.10">
    <property type="entry name" value="Endonuclease/exonuclease/phosphatase"/>
    <property type="match status" value="1"/>
</dbReference>
<dbReference type="SUPFAM" id="SSF56219">
    <property type="entry name" value="DNase I-like"/>
    <property type="match status" value="1"/>
</dbReference>
<sequence length="588" mass="66988">MFIKIFKVTRNFFSIAINLSKSKKMNINKCYFRYIENENKIDITFLFKVKETTRQFNLSRKPTETLETLFTRMGANVQKALKKATKKKSPCDCTEINVNLYDTDKDSLNEQSTCLDLFSAKGPVKIKIYDSIYEAVFNAPWVVSINLPLCILEGFPVYPENFVIQYADRKLCSFNWYKGLTKNEKGNDISEFHVQWELVGGNFIYNPKTEDIGMKLKLVCIPGNENSSGPPVEVISKNFVEAGPGKCPFETRHMFTKTKLKGQSFRCITYNILADLYCDSDHTRTSLFPYCPVYALHIDYRKLLIFKELQGYNADIICLQEVDAKIFNHHLEPLLQNEGLNGLFYKKAKEVAEGLALFYRHDRFEVIGDEKIRLSEALKEISCLQSIWDGIKDNGPLLERLLDRSTVASATYLQSIDDPNYLIIVGNTHLYFHPDSDHIRLIQGGVFIYWLNDIRRKLSEKLPGKIISMILCGDFNSVPSCGIYQLYTTGFSGSTLPDWKSNAEQAVIGLNLQQETILESACGTPQYTNFTAGFADCLDYIFYDKSTLQVEQVVPLPSVEELQANTALPSIVFPSDHVALVADLKMNK</sequence>
<keyword evidence="11" id="KW-0496">Mitochondrion</keyword>
<evidence type="ECO:0000256" key="8">
    <source>
        <dbReference type="ARBA" id="ARBA00022839"/>
    </source>
</evidence>
<dbReference type="AlphaFoldDB" id="A0A9N9QW04"/>